<keyword evidence="1" id="KW-0378">Hydrolase</keyword>
<comment type="caution">
    <text evidence="2">The sequence shown here is derived from an EMBL/GenBank/DDBJ whole genome shotgun (WGS) entry which is preliminary data.</text>
</comment>
<accession>A0A2W1NEK9</accession>
<dbReference type="PANTHER" id="PTHR31377">
    <property type="entry name" value="AGMATINE DEIMINASE-RELATED"/>
    <property type="match status" value="1"/>
</dbReference>
<gene>
    <name evidence="2" type="ORF">DNU06_04400</name>
</gene>
<dbReference type="RefSeq" id="WP_111062016.1">
    <property type="nucleotide sequence ID" value="NZ_JBHUCU010000002.1"/>
</dbReference>
<name>A0A2W1NEK9_9FLAO</name>
<dbReference type="GO" id="GO:0004668">
    <property type="term" value="F:protein-arginine deiminase activity"/>
    <property type="evidence" value="ECO:0007669"/>
    <property type="project" value="InterPro"/>
</dbReference>
<dbReference type="InterPro" id="IPR007466">
    <property type="entry name" value="Peptidyl-Arg-deiminase_porph"/>
</dbReference>
<evidence type="ECO:0008006" key="4">
    <source>
        <dbReference type="Google" id="ProtNLM"/>
    </source>
</evidence>
<dbReference type="Gene3D" id="3.75.10.10">
    <property type="entry name" value="L-arginine/glycine Amidinotransferase, Chain A"/>
    <property type="match status" value="1"/>
</dbReference>
<dbReference type="EMBL" id="QKSB01000002">
    <property type="protein sequence ID" value="PZE17865.1"/>
    <property type="molecule type" value="Genomic_DNA"/>
</dbReference>
<dbReference type="GO" id="GO:0009446">
    <property type="term" value="P:putrescine biosynthetic process"/>
    <property type="evidence" value="ECO:0007669"/>
    <property type="project" value="InterPro"/>
</dbReference>
<evidence type="ECO:0000256" key="1">
    <source>
        <dbReference type="ARBA" id="ARBA00022801"/>
    </source>
</evidence>
<dbReference type="SUPFAM" id="SSF55909">
    <property type="entry name" value="Pentein"/>
    <property type="match status" value="1"/>
</dbReference>
<dbReference type="AlphaFoldDB" id="A0A2W1NEK9"/>
<organism evidence="2 3">
    <name type="scientific">Putridiphycobacter roseus</name>
    <dbReference type="NCBI Taxonomy" id="2219161"/>
    <lineage>
        <taxon>Bacteria</taxon>
        <taxon>Pseudomonadati</taxon>
        <taxon>Bacteroidota</taxon>
        <taxon>Flavobacteriia</taxon>
        <taxon>Flavobacteriales</taxon>
        <taxon>Crocinitomicaceae</taxon>
        <taxon>Putridiphycobacter</taxon>
    </lineage>
</organism>
<dbReference type="Pfam" id="PF04371">
    <property type="entry name" value="PAD_porph"/>
    <property type="match status" value="1"/>
</dbReference>
<sequence length="473" mass="54405">MNFKSSILLLLVFFSFQYSYGQVLNPRHPAEWEEISSVVMEFREFKEGVNVTNETLDPYIKTALACIHEKVNFYILNPLDNYYYSKPVNLDSIFKSNGISSPYIHIIPIDTVLSAFPWVRDHGLNFVFSNDIGDATVYNFNNDYTGLFFASHLNFVSAIIKPRDNKNDYYTDGGNFLTDGHGTFNIAATDISEKLPTSLKVKYDFFYKNFGINQTLNVRVPFVHMDYFFKLIDEETAIVSYIPNNNYDIAIDKYFDHQYYIDQALISIAQHLKSVYGRELKYISIQNAPTTYDVKSKSALQTSKATYANSFILNKTVLIPQYNIQPYDSLAFNTYKKAMPGYEIVGVNCRKYAQYSGAIHCLTKEIYANHPIYAKHKWYKGTIENNGNGYPIHLIAKSSDGVLKANLHWKLKQDNTFQSIPMTLLSKDTFVTIIPPVEKLNTIHYFIEIESNNGKILHKPIVAPNHFYSFTVE</sequence>
<reference evidence="2 3" key="1">
    <citation type="submission" date="2018-06" db="EMBL/GenBank/DDBJ databases">
        <title>The draft genome sequence of Crocinitomix sp. SM1701.</title>
        <authorList>
            <person name="Zhang X."/>
        </authorList>
    </citation>
    <scope>NUCLEOTIDE SEQUENCE [LARGE SCALE GENOMIC DNA]</scope>
    <source>
        <strain evidence="2 3">SM1701</strain>
    </source>
</reference>
<keyword evidence="3" id="KW-1185">Reference proteome</keyword>
<dbReference type="Proteomes" id="UP000249248">
    <property type="component" value="Unassembled WGS sequence"/>
</dbReference>
<evidence type="ECO:0000313" key="3">
    <source>
        <dbReference type="Proteomes" id="UP000249248"/>
    </source>
</evidence>
<dbReference type="GO" id="GO:0047632">
    <property type="term" value="F:agmatine deiminase activity"/>
    <property type="evidence" value="ECO:0007669"/>
    <property type="project" value="TreeGrafter"/>
</dbReference>
<evidence type="ECO:0000313" key="2">
    <source>
        <dbReference type="EMBL" id="PZE17865.1"/>
    </source>
</evidence>
<proteinExistence type="predicted"/>
<protein>
    <recommendedName>
        <fullName evidence="4">Agmatine deiminase family protein</fullName>
    </recommendedName>
</protein>
<dbReference type="OrthoDB" id="9808013at2"/>
<dbReference type="PANTHER" id="PTHR31377:SF0">
    <property type="entry name" value="AGMATINE DEIMINASE-RELATED"/>
    <property type="match status" value="1"/>
</dbReference>